<dbReference type="PROSITE" id="PS50850">
    <property type="entry name" value="MFS"/>
    <property type="match status" value="1"/>
</dbReference>
<dbReference type="PANTHER" id="PTHR42718">
    <property type="entry name" value="MAJOR FACILITATOR SUPERFAMILY MULTIDRUG TRANSPORTER MFSC"/>
    <property type="match status" value="1"/>
</dbReference>
<evidence type="ECO:0000256" key="4">
    <source>
        <dbReference type="ARBA" id="ARBA00022475"/>
    </source>
</evidence>
<dbReference type="STRING" id="490188.SAMN04488068_0209"/>
<keyword evidence="6 8" id="KW-1133">Transmembrane helix</keyword>
<dbReference type="AlphaFoldDB" id="A0A1M5JV27"/>
<keyword evidence="4" id="KW-1003">Cell membrane</keyword>
<dbReference type="NCBIfam" id="TIGR00711">
    <property type="entry name" value="efflux_EmrB"/>
    <property type="match status" value="1"/>
</dbReference>
<keyword evidence="7 8" id="KW-0472">Membrane</keyword>
<dbReference type="CDD" id="cd17503">
    <property type="entry name" value="MFS_LmrB_MDR_like"/>
    <property type="match status" value="1"/>
</dbReference>
<evidence type="ECO:0000256" key="2">
    <source>
        <dbReference type="ARBA" id="ARBA00008537"/>
    </source>
</evidence>
<evidence type="ECO:0000256" key="1">
    <source>
        <dbReference type="ARBA" id="ARBA00004651"/>
    </source>
</evidence>
<evidence type="ECO:0000256" key="8">
    <source>
        <dbReference type="SAM" id="Phobius"/>
    </source>
</evidence>
<dbReference type="GO" id="GO:0005886">
    <property type="term" value="C:plasma membrane"/>
    <property type="evidence" value="ECO:0007669"/>
    <property type="project" value="UniProtKB-SubCell"/>
</dbReference>
<feature type="transmembrane region" description="Helical" evidence="8">
    <location>
        <begin position="379"/>
        <end position="400"/>
    </location>
</feature>
<feature type="transmembrane region" description="Helical" evidence="8">
    <location>
        <begin position="143"/>
        <end position="164"/>
    </location>
</feature>
<dbReference type="EMBL" id="FQWZ01000001">
    <property type="protein sequence ID" value="SHG44150.1"/>
    <property type="molecule type" value="Genomic_DNA"/>
</dbReference>
<sequence length="521" mass="55253">MSAAAAPSGTAPKATYLIAFVCGMAAFMEVLDTSIANVALVNIAGSLSASRDEATWVLTSYLVANAIILPMTGWLSDTLGRKRYYLGSMAVFTLASVACGLAPSLPVLIFFRIVQGLAGGALQPVSQSILADSFPPEKRGAALAVYGMAVIAGPAIGPTLGGWLTDRYSWHWIFLINLPIGLLLITMAGRLVRDSAEQKATQARRRADGVSIDYIGFALIALSMGTLQLMLDKGQQEDWLDSTFIQACLVITVVSLVALVWREWHHPHPIVNLRLLANPNFAVANLIIAGMGVTLLGSTLLLPQLMQTLMGYSALDAGIVMSPAALMTLLMMPIVGRMSGKVDPRALCTFGLIAIGASMVALAHVDLSMSQTQLIWLRVFQMSGVAFLFIPVNAIAYVGIQRSDIGSATAIINLMRNIGGGIGISLVTTHLARGAQAQQAQMIERVSVLDPAYQATMQALQGLGDEATALAVIAARVAQQSGLLAFIADFYLLAILAVLMIPFVWLTRRGDPLSAPQPGAH</sequence>
<dbReference type="Gene3D" id="1.20.1720.10">
    <property type="entry name" value="Multidrug resistance protein D"/>
    <property type="match status" value="1"/>
</dbReference>
<dbReference type="InterPro" id="IPR020846">
    <property type="entry name" value="MFS_dom"/>
</dbReference>
<gene>
    <name evidence="10" type="ORF">SAMN04488068_0209</name>
</gene>
<evidence type="ECO:0000256" key="7">
    <source>
        <dbReference type="ARBA" id="ARBA00023136"/>
    </source>
</evidence>
<evidence type="ECO:0000313" key="10">
    <source>
        <dbReference type="EMBL" id="SHG44150.1"/>
    </source>
</evidence>
<evidence type="ECO:0000256" key="6">
    <source>
        <dbReference type="ARBA" id="ARBA00022989"/>
    </source>
</evidence>
<name>A0A1M5JV27_9GAMM</name>
<dbReference type="Proteomes" id="UP000199758">
    <property type="component" value="Unassembled WGS sequence"/>
</dbReference>
<evidence type="ECO:0000259" key="9">
    <source>
        <dbReference type="PROSITE" id="PS50850"/>
    </source>
</evidence>
<accession>A0A1M5JV27</accession>
<dbReference type="PANTHER" id="PTHR42718:SF9">
    <property type="entry name" value="MAJOR FACILITATOR SUPERFAMILY MULTIDRUG TRANSPORTER MFSC"/>
    <property type="match status" value="1"/>
</dbReference>
<keyword evidence="11" id="KW-1185">Reference proteome</keyword>
<dbReference type="PRINTS" id="PR01036">
    <property type="entry name" value="TCRTETB"/>
</dbReference>
<comment type="similarity">
    <text evidence="2">Belongs to the major facilitator superfamily. EmrB family.</text>
</comment>
<evidence type="ECO:0000256" key="5">
    <source>
        <dbReference type="ARBA" id="ARBA00022692"/>
    </source>
</evidence>
<feature type="transmembrane region" description="Helical" evidence="8">
    <location>
        <begin position="170"/>
        <end position="192"/>
    </location>
</feature>
<feature type="transmembrane region" description="Helical" evidence="8">
    <location>
        <begin position="16"/>
        <end position="44"/>
    </location>
</feature>
<evidence type="ECO:0000256" key="3">
    <source>
        <dbReference type="ARBA" id="ARBA00022448"/>
    </source>
</evidence>
<dbReference type="SUPFAM" id="SSF103473">
    <property type="entry name" value="MFS general substrate transporter"/>
    <property type="match status" value="1"/>
</dbReference>
<dbReference type="RefSeq" id="WP_072893935.1">
    <property type="nucleotide sequence ID" value="NZ_FQWZ01000001.1"/>
</dbReference>
<feature type="transmembrane region" description="Helical" evidence="8">
    <location>
        <begin position="56"/>
        <end position="75"/>
    </location>
</feature>
<dbReference type="GO" id="GO:0022857">
    <property type="term" value="F:transmembrane transporter activity"/>
    <property type="evidence" value="ECO:0007669"/>
    <property type="project" value="InterPro"/>
</dbReference>
<dbReference type="Pfam" id="PF07690">
    <property type="entry name" value="MFS_1"/>
    <property type="match status" value="1"/>
</dbReference>
<feature type="domain" description="Major facilitator superfamily (MFS) profile" evidence="9">
    <location>
        <begin position="18"/>
        <end position="512"/>
    </location>
</feature>
<comment type="subcellular location">
    <subcellularLocation>
        <location evidence="1">Cell membrane</location>
        <topology evidence="1">Multi-pass membrane protein</topology>
    </subcellularLocation>
</comment>
<feature type="transmembrane region" description="Helical" evidence="8">
    <location>
        <begin position="212"/>
        <end position="231"/>
    </location>
</feature>
<dbReference type="InterPro" id="IPR011701">
    <property type="entry name" value="MFS"/>
</dbReference>
<dbReference type="InterPro" id="IPR004638">
    <property type="entry name" value="EmrB-like"/>
</dbReference>
<dbReference type="InterPro" id="IPR036259">
    <property type="entry name" value="MFS_trans_sf"/>
</dbReference>
<feature type="transmembrane region" description="Helical" evidence="8">
    <location>
        <begin position="282"/>
        <end position="302"/>
    </location>
</feature>
<feature type="transmembrane region" description="Helical" evidence="8">
    <location>
        <begin position="483"/>
        <end position="506"/>
    </location>
</feature>
<feature type="transmembrane region" description="Helical" evidence="8">
    <location>
        <begin position="243"/>
        <end position="261"/>
    </location>
</feature>
<protein>
    <submittedName>
        <fullName evidence="10">MFS transporter, DHA2 family, multidrug resistance protein</fullName>
    </submittedName>
</protein>
<feature type="transmembrane region" description="Helical" evidence="8">
    <location>
        <begin position="314"/>
        <end position="335"/>
    </location>
</feature>
<organism evidence="10 11">
    <name type="scientific">Hydrocarboniphaga daqingensis</name>
    <dbReference type="NCBI Taxonomy" id="490188"/>
    <lineage>
        <taxon>Bacteria</taxon>
        <taxon>Pseudomonadati</taxon>
        <taxon>Pseudomonadota</taxon>
        <taxon>Gammaproteobacteria</taxon>
        <taxon>Nevskiales</taxon>
        <taxon>Nevskiaceae</taxon>
        <taxon>Hydrocarboniphaga</taxon>
    </lineage>
</organism>
<evidence type="ECO:0000313" key="11">
    <source>
        <dbReference type="Proteomes" id="UP000199758"/>
    </source>
</evidence>
<keyword evidence="3" id="KW-0813">Transport</keyword>
<feature type="transmembrane region" description="Helical" evidence="8">
    <location>
        <begin position="87"/>
        <end position="111"/>
    </location>
</feature>
<dbReference type="OrthoDB" id="9812221at2"/>
<proteinExistence type="inferred from homology"/>
<keyword evidence="5 8" id="KW-0812">Transmembrane</keyword>
<feature type="transmembrane region" description="Helical" evidence="8">
    <location>
        <begin position="347"/>
        <end position="367"/>
    </location>
</feature>
<dbReference type="Gene3D" id="1.20.1250.20">
    <property type="entry name" value="MFS general substrate transporter like domains"/>
    <property type="match status" value="1"/>
</dbReference>
<reference evidence="10 11" key="1">
    <citation type="submission" date="2016-11" db="EMBL/GenBank/DDBJ databases">
        <authorList>
            <person name="Jaros S."/>
            <person name="Januszkiewicz K."/>
            <person name="Wedrychowicz H."/>
        </authorList>
    </citation>
    <scope>NUCLEOTIDE SEQUENCE [LARGE SCALE GENOMIC DNA]</scope>
    <source>
        <strain evidence="10 11">CGMCC 1.7049</strain>
    </source>
</reference>